<dbReference type="PANTHER" id="PTHR35896">
    <property type="entry name" value="IG-LIKE DOMAIN-CONTAINING PROTEIN"/>
    <property type="match status" value="1"/>
</dbReference>
<comment type="caution">
    <text evidence="2">The sequence shown here is derived from an EMBL/GenBank/DDBJ whole genome shotgun (WGS) entry which is preliminary data.</text>
</comment>
<dbReference type="PANTHER" id="PTHR35896:SF3">
    <property type="entry name" value="MAJOR FACILITATOR SUPERFAMILY TRANSPORTER"/>
    <property type="match status" value="1"/>
</dbReference>
<dbReference type="AlphaFoldDB" id="A0AAD4KM29"/>
<dbReference type="Proteomes" id="UP001201262">
    <property type="component" value="Unassembled WGS sequence"/>
</dbReference>
<evidence type="ECO:0000313" key="3">
    <source>
        <dbReference type="Proteomes" id="UP001201262"/>
    </source>
</evidence>
<dbReference type="InterPro" id="IPR053008">
    <property type="entry name" value="Phomopsin_biosynth_assoc"/>
</dbReference>
<evidence type="ECO:0000313" key="2">
    <source>
        <dbReference type="EMBL" id="KAH8691587.1"/>
    </source>
</evidence>
<feature type="compositionally biased region" description="Polar residues" evidence="1">
    <location>
        <begin position="15"/>
        <end position="28"/>
    </location>
</feature>
<proteinExistence type="predicted"/>
<dbReference type="GeneID" id="70243582"/>
<evidence type="ECO:0000256" key="1">
    <source>
        <dbReference type="SAM" id="MobiDB-lite"/>
    </source>
</evidence>
<dbReference type="EMBL" id="JAJTJA010000012">
    <property type="protein sequence ID" value="KAH8691587.1"/>
    <property type="molecule type" value="Genomic_DNA"/>
</dbReference>
<name>A0AAD4KM29_9EURO</name>
<protein>
    <submittedName>
        <fullName evidence="2">Uncharacterized protein</fullName>
    </submittedName>
</protein>
<gene>
    <name evidence="2" type="ORF">BGW36DRAFT_349670</name>
</gene>
<dbReference type="RefSeq" id="XP_046067679.1">
    <property type="nucleotide sequence ID" value="XM_046213295.1"/>
</dbReference>
<accession>A0AAD4KM29</accession>
<sequence length="179" mass="21254">MSSSEIEGKEHGQCIQWQDSAHSPETNSSGRDFLLKAPCGQSAAEARERGCRFGMLYFAWLPEQCYDEKIEEDFKNFKEWKFWLFQNRTGEITWDEAATGEYDRLYAEWEQHQRHCVDMFRRLHRVMASSSGLLSIDSHLSDWDHTEHCSRVLMERERSIHDLNSVRRLKYPDCGLLRW</sequence>
<organism evidence="2 3">
    <name type="scientific">Talaromyces proteolyticus</name>
    <dbReference type="NCBI Taxonomy" id="1131652"/>
    <lineage>
        <taxon>Eukaryota</taxon>
        <taxon>Fungi</taxon>
        <taxon>Dikarya</taxon>
        <taxon>Ascomycota</taxon>
        <taxon>Pezizomycotina</taxon>
        <taxon>Eurotiomycetes</taxon>
        <taxon>Eurotiomycetidae</taxon>
        <taxon>Eurotiales</taxon>
        <taxon>Trichocomaceae</taxon>
        <taxon>Talaromyces</taxon>
        <taxon>Talaromyces sect. Bacilispori</taxon>
    </lineage>
</organism>
<keyword evidence="3" id="KW-1185">Reference proteome</keyword>
<feature type="region of interest" description="Disordered" evidence="1">
    <location>
        <begin position="1"/>
        <end position="28"/>
    </location>
</feature>
<reference evidence="2" key="1">
    <citation type="submission" date="2021-12" db="EMBL/GenBank/DDBJ databases">
        <title>Convergent genome expansion in fungi linked to evolution of root-endophyte symbiosis.</title>
        <authorList>
            <consortium name="DOE Joint Genome Institute"/>
            <person name="Ke Y.-H."/>
            <person name="Bonito G."/>
            <person name="Liao H.-L."/>
            <person name="Looney B."/>
            <person name="Rojas-Flechas A."/>
            <person name="Nash J."/>
            <person name="Hameed K."/>
            <person name="Schadt C."/>
            <person name="Martin F."/>
            <person name="Crous P.W."/>
            <person name="Miettinen O."/>
            <person name="Magnuson J.K."/>
            <person name="Labbe J."/>
            <person name="Jacobson D."/>
            <person name="Doktycz M.J."/>
            <person name="Veneault-Fourrey C."/>
            <person name="Kuo A."/>
            <person name="Mondo S."/>
            <person name="Calhoun S."/>
            <person name="Riley R."/>
            <person name="Ohm R."/>
            <person name="LaButti K."/>
            <person name="Andreopoulos B."/>
            <person name="Pangilinan J."/>
            <person name="Nolan M."/>
            <person name="Tritt A."/>
            <person name="Clum A."/>
            <person name="Lipzen A."/>
            <person name="Daum C."/>
            <person name="Barry K."/>
            <person name="Grigoriev I.V."/>
            <person name="Vilgalys R."/>
        </authorList>
    </citation>
    <scope>NUCLEOTIDE SEQUENCE</scope>
    <source>
        <strain evidence="2">PMI_201</strain>
    </source>
</reference>
<feature type="compositionally biased region" description="Basic and acidic residues" evidence="1">
    <location>
        <begin position="1"/>
        <end position="12"/>
    </location>
</feature>